<feature type="transmembrane region" description="Helical" evidence="16">
    <location>
        <begin position="981"/>
        <end position="999"/>
    </location>
</feature>
<evidence type="ECO:0000256" key="3">
    <source>
        <dbReference type="ARBA" id="ARBA00016335"/>
    </source>
</evidence>
<dbReference type="SUPFAM" id="SSF52540">
    <property type="entry name" value="P-loop containing nucleoside triphosphate hydrolases"/>
    <property type="match status" value="1"/>
</dbReference>
<dbReference type="Pfam" id="PF01040">
    <property type="entry name" value="UbiA"/>
    <property type="match status" value="1"/>
</dbReference>
<evidence type="ECO:0000256" key="13">
    <source>
        <dbReference type="ARBA" id="ARBA00023136"/>
    </source>
</evidence>
<dbReference type="GO" id="GO:0005743">
    <property type="term" value="C:mitochondrial inner membrane"/>
    <property type="evidence" value="ECO:0007669"/>
    <property type="project" value="TreeGrafter"/>
</dbReference>
<evidence type="ECO:0000256" key="4">
    <source>
        <dbReference type="ARBA" id="ARBA00022448"/>
    </source>
</evidence>
<dbReference type="InterPro" id="IPR011527">
    <property type="entry name" value="ABC1_TM_dom"/>
</dbReference>
<dbReference type="PROSITE" id="PS50929">
    <property type="entry name" value="ABC_TM1F"/>
    <property type="match status" value="1"/>
</dbReference>
<keyword evidence="11" id="KW-0496">Mitochondrion</keyword>
<feature type="transmembrane region" description="Helical" evidence="16">
    <location>
        <begin position="187"/>
        <end position="209"/>
    </location>
</feature>
<feature type="transmembrane region" description="Helical" evidence="16">
    <location>
        <begin position="1053"/>
        <end position="1077"/>
    </location>
</feature>
<accession>J4U6R9</accession>
<dbReference type="GO" id="GO:0008495">
    <property type="term" value="F:protoheme IX farnesyltransferase activity"/>
    <property type="evidence" value="ECO:0007669"/>
    <property type="project" value="InterPro"/>
</dbReference>
<dbReference type="GO" id="GO:0005524">
    <property type="term" value="F:ATP binding"/>
    <property type="evidence" value="ECO:0007669"/>
    <property type="project" value="UniProtKB-KW"/>
</dbReference>
<feature type="region of interest" description="Disordered" evidence="15">
    <location>
        <begin position="771"/>
        <end position="832"/>
    </location>
</feature>
<dbReference type="GeneID" id="25989160"/>
<dbReference type="PANTHER" id="PTHR43394">
    <property type="entry name" value="ATP-DEPENDENT PERMEASE MDL1, MITOCHONDRIAL"/>
    <property type="match status" value="1"/>
</dbReference>
<dbReference type="HOGENOM" id="CLU_007267_0_0_1"/>
<dbReference type="GO" id="GO:0016887">
    <property type="term" value="F:ATP hydrolysis activity"/>
    <property type="evidence" value="ECO:0007669"/>
    <property type="project" value="InterPro"/>
</dbReference>
<dbReference type="OrthoDB" id="6500128at2759"/>
<dbReference type="PANTHER" id="PTHR43394:SF1">
    <property type="entry name" value="ATP-BINDING CASSETTE SUB-FAMILY B MEMBER 10, MITOCHONDRIAL"/>
    <property type="match status" value="1"/>
</dbReference>
<sequence>MAVLPPDMAGWDEVAPTETREEVLRRPELLTFPYRCPPLELNALFNSTRRALWSASSTFSIMAMAQRGACAMALAFRAAAPGRVGLGSASATMAHRPGFMTLRTLSTTPFARPSPPLSRISVFTLGKRFESTTTSDSEKRKNAKDSKAEVDVLLASTVTPPPVKVDAKPDTASLWKLLSLAKPQKKLLTLGVSALIVSTGVSLSVPYIIGKIIDYFAPGSKETLLFGLPLEQAAVALAGFLIIGAVANSIRSISLRLAGQRTVAQIRNKTYKQYLALPPSHIETAGVGDALSRIGQDSSIVGQSLSENLGEGLKAVMGAAVGVGAMYMISPKLCAVMLILFPPISIGSYYYGRYIRKLSLKTQEALGNMSKLAEERLSAHRTVTASNTQPSERALFAGKVASVFNLQKKETYANGIFQGGNEVAGDLAMIGLLIYGGMLVQRGEVTVGDMTTSLIYVNWIEWSLNSEFDEIFNKQWLTSALATFFTGLMRVVGASQRIISLHSLPSPVPLSVGAPVEEKDGGAIELRDVAFAYPSRPDVRVLDGVNLRIDQGEQVALVGGSGSGKSSIQLLLLRFYDPTDGQIKFGNKDIRDFEPESWRGRIGYVPQDPILFAGTIKDNIKYGHPKATDEDIIKAAGIAHCDFIERLPEGYDTVITKASLSGGQRQRIAIARALVGNPSVLLMDEATSALDSESERAVNAALDALFNDTDITVILIAHRLSSIAQADRVVYLEGGHIMEDGSYDDLITRPQGRFRKMVQGQMAKIADPIQEETGAAHEPEEPAKPKNEDEQPGITMRAAPASPFAGQKRFAHTSATRPDAEQEPEIPQPPKYRTVYGAANAPASPLPEVDLPIPSAPAAPLSSYKPLPEQTPKRLINLYSQLSKRNLSILMTLTATTGFALSPLPLSMPVLLALTAGTFLTSAAANTFNQVLEGPIDAQTPRTRVRPLVSRRVTPFHATAFGTTCMTLGGAILWYGCNPTTALLGIGNLILYSAVYTPMKRYSVWNTWVGAVVGAITPLMGWTATGGSLWPTAEQPLLLHWPFSNLPDLPNPLAAWTLALLLFSWQFPHFNALSYMIRPFYALSGYPMLSVLSPRLNALVSLRHAVLLAPICAVLAPLSGAVDWSFALTSAVPNAMFIASAYRFYKNINEVTAKKCFFVSLWYLPVVLGLMLLHKNLRKWWTQESDWENSDAGKNYIHEREHARGRILSERHLPEHTHRVDVTKQPPAAPTPSA</sequence>
<evidence type="ECO:0000256" key="12">
    <source>
        <dbReference type="ARBA" id="ARBA00023133"/>
    </source>
</evidence>
<evidence type="ECO:0000256" key="7">
    <source>
        <dbReference type="ARBA" id="ARBA00022741"/>
    </source>
</evidence>
<evidence type="ECO:0000256" key="6">
    <source>
        <dbReference type="ARBA" id="ARBA00022692"/>
    </source>
</evidence>
<comment type="similarity">
    <text evidence="2">Belongs to the UbiA prenyltransferase family.</text>
</comment>
<dbReference type="KEGG" id="tasa:A1Q1_05648"/>
<evidence type="ECO:0000256" key="5">
    <source>
        <dbReference type="ARBA" id="ARBA00022679"/>
    </source>
</evidence>
<protein>
    <recommendedName>
        <fullName evidence="3">Protoheme IX farnesyltransferase, mitochondrial</fullName>
    </recommendedName>
    <alternativeName>
        <fullName evidence="14">Heme O synthase</fullName>
    </alternativeName>
</protein>
<dbReference type="GO" id="GO:0015421">
    <property type="term" value="F:ABC-type oligopeptide transporter activity"/>
    <property type="evidence" value="ECO:0007669"/>
    <property type="project" value="TreeGrafter"/>
</dbReference>
<dbReference type="CDD" id="cd13957">
    <property type="entry name" value="PT_UbiA_Cox10"/>
    <property type="match status" value="1"/>
</dbReference>
<feature type="compositionally biased region" description="Basic and acidic residues" evidence="15">
    <location>
        <begin position="774"/>
        <end position="789"/>
    </location>
</feature>
<dbReference type="CDD" id="cd18573">
    <property type="entry name" value="ABC_6TM_ABCB10_like"/>
    <property type="match status" value="1"/>
</dbReference>
<dbReference type="InterPro" id="IPR027417">
    <property type="entry name" value="P-loop_NTPase"/>
</dbReference>
<evidence type="ECO:0000256" key="1">
    <source>
        <dbReference type="ARBA" id="ARBA00004225"/>
    </source>
</evidence>
<dbReference type="Gene3D" id="1.10.357.140">
    <property type="entry name" value="UbiA prenyltransferase"/>
    <property type="match status" value="1"/>
</dbReference>
<dbReference type="InterPro" id="IPR003593">
    <property type="entry name" value="AAA+_ATPase"/>
</dbReference>
<dbReference type="Proteomes" id="UP000002748">
    <property type="component" value="Unassembled WGS sequence"/>
</dbReference>
<evidence type="ECO:0000256" key="8">
    <source>
        <dbReference type="ARBA" id="ARBA00022840"/>
    </source>
</evidence>
<evidence type="ECO:0000313" key="20">
    <source>
        <dbReference type="Proteomes" id="UP000002748"/>
    </source>
</evidence>
<dbReference type="AlphaFoldDB" id="J4U6R9"/>
<dbReference type="InterPro" id="IPR006369">
    <property type="entry name" value="Protohaem_IX_farnesylTrfase"/>
</dbReference>
<dbReference type="InterPro" id="IPR036640">
    <property type="entry name" value="ABC1_TM_sf"/>
</dbReference>
<keyword evidence="8" id="KW-0067">ATP-binding</keyword>
<dbReference type="InterPro" id="IPR003439">
    <property type="entry name" value="ABC_transporter-like_ATP-bd"/>
</dbReference>
<comment type="caution">
    <text evidence="19">The sequence shown here is derived from an EMBL/GenBank/DDBJ whole genome shotgun (WGS) entry which is preliminary data.</text>
</comment>
<evidence type="ECO:0000256" key="9">
    <source>
        <dbReference type="ARBA" id="ARBA00022946"/>
    </source>
</evidence>
<reference evidence="19 20" key="1">
    <citation type="journal article" date="2012" name="Eukaryot. Cell">
        <title>Draft genome sequence of CBS 2479, the standard type strain of Trichosporon asahii.</title>
        <authorList>
            <person name="Yang R.Y."/>
            <person name="Li H.T."/>
            <person name="Zhu H."/>
            <person name="Zhou G.P."/>
            <person name="Wang M."/>
            <person name="Wang L."/>
        </authorList>
    </citation>
    <scope>NUCLEOTIDE SEQUENCE [LARGE SCALE GENOMIC DNA]</scope>
    <source>
        <strain evidence="20">ATCC 90039 / CBS 2479 / JCM 2466 / KCTC 7840 / NCYC 2677 / UAMH 7654</strain>
    </source>
</reference>
<keyword evidence="10 16" id="KW-1133">Transmembrane helix</keyword>
<evidence type="ECO:0000313" key="19">
    <source>
        <dbReference type="EMBL" id="EJT45885.1"/>
    </source>
</evidence>
<feature type="transmembrane region" description="Helical" evidence="16">
    <location>
        <begin position="953"/>
        <end position="975"/>
    </location>
</feature>
<dbReference type="SMART" id="SM00382">
    <property type="entry name" value="AAA"/>
    <property type="match status" value="1"/>
</dbReference>
<evidence type="ECO:0000256" key="2">
    <source>
        <dbReference type="ARBA" id="ARBA00005985"/>
    </source>
</evidence>
<evidence type="ECO:0000256" key="10">
    <source>
        <dbReference type="ARBA" id="ARBA00022989"/>
    </source>
</evidence>
<dbReference type="Gene3D" id="1.20.1560.10">
    <property type="entry name" value="ABC transporter type 1, transmembrane domain"/>
    <property type="match status" value="1"/>
</dbReference>
<evidence type="ECO:0000256" key="15">
    <source>
        <dbReference type="SAM" id="MobiDB-lite"/>
    </source>
</evidence>
<feature type="transmembrane region" description="Helical" evidence="16">
    <location>
        <begin position="910"/>
        <end position="932"/>
    </location>
</feature>
<evidence type="ECO:0000259" key="18">
    <source>
        <dbReference type="PROSITE" id="PS50929"/>
    </source>
</evidence>
<dbReference type="Gene3D" id="3.40.50.300">
    <property type="entry name" value="P-loop containing nucleotide triphosphate hydrolases"/>
    <property type="match status" value="1"/>
</dbReference>
<proteinExistence type="inferred from homology"/>
<keyword evidence="9" id="KW-0809">Transit peptide</keyword>
<gene>
    <name evidence="19" type="ORF">A1Q1_05648</name>
</gene>
<dbReference type="SUPFAM" id="SSF90123">
    <property type="entry name" value="ABC transporter transmembrane region"/>
    <property type="match status" value="1"/>
</dbReference>
<dbReference type="FunFam" id="3.40.50.300:FF:000604">
    <property type="entry name" value="ABC transporter B family member 28"/>
    <property type="match status" value="1"/>
</dbReference>
<keyword evidence="7" id="KW-0547">Nucleotide-binding</keyword>
<keyword evidence="13 16" id="KW-0472">Membrane</keyword>
<feature type="domain" description="ABC transporter" evidence="17">
    <location>
        <begin position="524"/>
        <end position="759"/>
    </location>
</feature>
<evidence type="ECO:0000256" key="16">
    <source>
        <dbReference type="SAM" id="Phobius"/>
    </source>
</evidence>
<dbReference type="GO" id="GO:0090374">
    <property type="term" value="P:oligopeptide export from mitochondrion"/>
    <property type="evidence" value="ECO:0007669"/>
    <property type="project" value="TreeGrafter"/>
</dbReference>
<evidence type="ECO:0000259" key="17">
    <source>
        <dbReference type="PROSITE" id="PS50893"/>
    </source>
</evidence>
<dbReference type="PROSITE" id="PS50893">
    <property type="entry name" value="ABC_TRANSPORTER_2"/>
    <property type="match status" value="1"/>
</dbReference>
<feature type="transmembrane region" description="Helical" evidence="16">
    <location>
        <begin position="1098"/>
        <end position="1118"/>
    </location>
</feature>
<dbReference type="VEuPathDB" id="FungiDB:A1Q1_05648"/>
<dbReference type="InterPro" id="IPR017871">
    <property type="entry name" value="ABC_transporter-like_CS"/>
</dbReference>
<feature type="domain" description="ABC transmembrane type-1" evidence="18">
    <location>
        <begin position="190"/>
        <end position="466"/>
    </location>
</feature>
<dbReference type="HAMAP" id="MF_00154">
    <property type="entry name" value="CyoE_CtaB"/>
    <property type="match status" value="1"/>
</dbReference>
<dbReference type="RefSeq" id="XP_014176332.1">
    <property type="nucleotide sequence ID" value="XM_014320857.1"/>
</dbReference>
<comment type="subcellular location">
    <subcellularLocation>
        <location evidence="1">Mitochondrion membrane</location>
        <topology evidence="1">Multi-pass membrane protein</topology>
    </subcellularLocation>
</comment>
<feature type="transmembrane region" description="Helical" evidence="16">
    <location>
        <begin position="1124"/>
        <end position="1145"/>
    </location>
</feature>
<feature type="transmembrane region" description="Helical" evidence="16">
    <location>
        <begin position="229"/>
        <end position="247"/>
    </location>
</feature>
<evidence type="ECO:0000256" key="11">
    <source>
        <dbReference type="ARBA" id="ARBA00023128"/>
    </source>
</evidence>
<evidence type="ECO:0000256" key="14">
    <source>
        <dbReference type="ARBA" id="ARBA00030253"/>
    </source>
</evidence>
<dbReference type="InterPro" id="IPR044878">
    <property type="entry name" value="UbiA_sf"/>
</dbReference>
<feature type="transmembrane region" description="Helical" evidence="16">
    <location>
        <begin position="1011"/>
        <end position="1033"/>
    </location>
</feature>
<dbReference type="Pfam" id="PF00005">
    <property type="entry name" value="ABC_tran"/>
    <property type="match status" value="1"/>
</dbReference>
<dbReference type="EMBL" id="ALBS01000319">
    <property type="protein sequence ID" value="EJT45885.1"/>
    <property type="molecule type" value="Genomic_DNA"/>
</dbReference>
<dbReference type="GO" id="GO:0006784">
    <property type="term" value="P:heme A biosynthetic process"/>
    <property type="evidence" value="ECO:0007669"/>
    <property type="project" value="UniProtKB-ARBA"/>
</dbReference>
<keyword evidence="12" id="KW-0350">Heme biosynthesis</keyword>
<dbReference type="InterPro" id="IPR039421">
    <property type="entry name" value="Type_1_exporter"/>
</dbReference>
<keyword evidence="5" id="KW-0808">Transferase</keyword>
<dbReference type="FunFam" id="1.10.357.140:FF:000004">
    <property type="entry name" value="Protoheme IX farnesyltransferase, mitochondrial"/>
    <property type="match status" value="1"/>
</dbReference>
<dbReference type="Pfam" id="PF00664">
    <property type="entry name" value="ABC_membrane"/>
    <property type="match status" value="1"/>
</dbReference>
<feature type="transmembrane region" description="Helical" evidence="16">
    <location>
        <begin position="1157"/>
        <end position="1174"/>
    </location>
</feature>
<name>J4U6R9_TRIAS</name>
<dbReference type="InterPro" id="IPR000537">
    <property type="entry name" value="UbiA_prenyltransferase"/>
</dbReference>
<dbReference type="PROSITE" id="PS00211">
    <property type="entry name" value="ABC_TRANSPORTER_1"/>
    <property type="match status" value="1"/>
</dbReference>
<keyword evidence="4" id="KW-0813">Transport</keyword>
<organism evidence="19 20">
    <name type="scientific">Trichosporon asahii var. asahii (strain ATCC 90039 / CBS 2479 / JCM 2466 / KCTC 7840 / NBRC 103889/ NCYC 2677 / UAMH 7654)</name>
    <name type="common">Yeast</name>
    <dbReference type="NCBI Taxonomy" id="1186058"/>
    <lineage>
        <taxon>Eukaryota</taxon>
        <taxon>Fungi</taxon>
        <taxon>Dikarya</taxon>
        <taxon>Basidiomycota</taxon>
        <taxon>Agaricomycotina</taxon>
        <taxon>Tremellomycetes</taxon>
        <taxon>Trichosporonales</taxon>
        <taxon>Trichosporonaceae</taxon>
        <taxon>Trichosporon</taxon>
    </lineage>
</organism>
<keyword evidence="6 16" id="KW-0812">Transmembrane</keyword>
<feature type="transmembrane region" description="Helical" evidence="16">
    <location>
        <begin position="335"/>
        <end position="352"/>
    </location>
</feature>